<dbReference type="PROSITE" id="PS50294">
    <property type="entry name" value="WD_REPEATS_REGION"/>
    <property type="match status" value="1"/>
</dbReference>
<dbReference type="PROSITE" id="PS00678">
    <property type="entry name" value="WD_REPEATS_1"/>
    <property type="match status" value="1"/>
</dbReference>
<evidence type="ECO:0000256" key="2">
    <source>
        <dbReference type="ARBA" id="ARBA00022517"/>
    </source>
</evidence>
<evidence type="ECO:0000259" key="9">
    <source>
        <dbReference type="Pfam" id="PF23769"/>
    </source>
</evidence>
<protein>
    <recommendedName>
        <fullName evidence="9">WD repeat-containing protein 75 second beta-propeller domain-containing protein</fullName>
    </recommendedName>
</protein>
<keyword evidence="11" id="KW-1185">Reference proteome</keyword>
<evidence type="ECO:0000256" key="7">
    <source>
        <dbReference type="ARBA" id="ARBA00023242"/>
    </source>
</evidence>
<dbReference type="InterPro" id="IPR019775">
    <property type="entry name" value="WD40_repeat_CS"/>
</dbReference>
<keyword evidence="7" id="KW-0539">Nucleus</keyword>
<keyword evidence="2" id="KW-0690">Ribosome biogenesis</keyword>
<comment type="caution">
    <text evidence="10">The sequence shown here is derived from an EMBL/GenBank/DDBJ whole genome shotgun (WGS) entry which is preliminary data.</text>
</comment>
<dbReference type="EMBL" id="JANCYU010000006">
    <property type="protein sequence ID" value="KAK4522552.1"/>
    <property type="molecule type" value="Genomic_DNA"/>
</dbReference>
<dbReference type="GO" id="GO:0032040">
    <property type="term" value="C:small-subunit processome"/>
    <property type="evidence" value="ECO:0007669"/>
    <property type="project" value="InterPro"/>
</dbReference>
<dbReference type="SMART" id="SM00320">
    <property type="entry name" value="WD40"/>
    <property type="match status" value="5"/>
</dbReference>
<dbReference type="PROSITE" id="PS50082">
    <property type="entry name" value="WD_REPEATS_2"/>
    <property type="match status" value="2"/>
</dbReference>
<dbReference type="PANTHER" id="PTHR44215">
    <property type="entry name" value="WD REPEAT-CONTAINING PROTEIN 75"/>
    <property type="match status" value="1"/>
</dbReference>
<dbReference type="Gene3D" id="2.130.10.10">
    <property type="entry name" value="YVTN repeat-like/Quinoprotein amine dehydrogenase"/>
    <property type="match status" value="2"/>
</dbReference>
<dbReference type="InterPro" id="IPR057644">
    <property type="entry name" value="Beta-prop_WDR75_2nd"/>
</dbReference>
<feature type="repeat" description="WD" evidence="8">
    <location>
        <begin position="289"/>
        <end position="330"/>
    </location>
</feature>
<dbReference type="SUPFAM" id="SSF50998">
    <property type="entry name" value="Quinoprotein alcohol dehydrogenase-like"/>
    <property type="match status" value="1"/>
</dbReference>
<dbReference type="GO" id="GO:0006364">
    <property type="term" value="P:rRNA processing"/>
    <property type="evidence" value="ECO:0007669"/>
    <property type="project" value="UniProtKB-KW"/>
</dbReference>
<evidence type="ECO:0000313" key="11">
    <source>
        <dbReference type="Proteomes" id="UP001300502"/>
    </source>
</evidence>
<keyword evidence="4 8" id="KW-0853">WD repeat</keyword>
<reference evidence="10 11" key="1">
    <citation type="submission" date="2022-07" db="EMBL/GenBank/DDBJ databases">
        <title>Genome-wide signatures of adaptation to extreme environments.</title>
        <authorList>
            <person name="Cho C.H."/>
            <person name="Yoon H.S."/>
        </authorList>
    </citation>
    <scope>NUCLEOTIDE SEQUENCE [LARGE SCALE GENOMIC DNA]</scope>
    <source>
        <strain evidence="10 11">108.79 E11</strain>
    </source>
</reference>
<dbReference type="GO" id="GO:2000234">
    <property type="term" value="P:positive regulation of rRNA processing"/>
    <property type="evidence" value="ECO:0007669"/>
    <property type="project" value="TreeGrafter"/>
</dbReference>
<feature type="domain" description="WD repeat-containing protein 75 second beta-propeller" evidence="9">
    <location>
        <begin position="405"/>
        <end position="670"/>
    </location>
</feature>
<evidence type="ECO:0000256" key="8">
    <source>
        <dbReference type="PROSITE-ProRule" id="PRU00221"/>
    </source>
</evidence>
<dbReference type="SUPFAM" id="SSF50978">
    <property type="entry name" value="WD40 repeat-like"/>
    <property type="match status" value="2"/>
</dbReference>
<evidence type="ECO:0000256" key="1">
    <source>
        <dbReference type="ARBA" id="ARBA00004604"/>
    </source>
</evidence>
<accession>A0AAV9I7F0</accession>
<proteinExistence type="predicted"/>
<evidence type="ECO:0000256" key="3">
    <source>
        <dbReference type="ARBA" id="ARBA00022552"/>
    </source>
</evidence>
<dbReference type="InterPro" id="IPR053826">
    <property type="entry name" value="WDR75"/>
</dbReference>
<dbReference type="GO" id="GO:0045943">
    <property type="term" value="P:positive regulation of transcription by RNA polymerase I"/>
    <property type="evidence" value="ECO:0007669"/>
    <property type="project" value="InterPro"/>
</dbReference>
<dbReference type="Pfam" id="PF23869">
    <property type="entry name" value="Beta-prop_WDR75_1st"/>
    <property type="match status" value="1"/>
</dbReference>
<dbReference type="InterPro" id="IPR011047">
    <property type="entry name" value="Quinoprotein_ADH-like_sf"/>
</dbReference>
<name>A0AAV9I7F0_9RHOD</name>
<dbReference type="Proteomes" id="UP001300502">
    <property type="component" value="Unassembled WGS sequence"/>
</dbReference>
<keyword evidence="3" id="KW-0698">rRNA processing</keyword>
<feature type="repeat" description="WD" evidence="8">
    <location>
        <begin position="75"/>
        <end position="117"/>
    </location>
</feature>
<comment type="subcellular location">
    <subcellularLocation>
        <location evidence="1">Nucleus</location>
        <location evidence="1">Nucleolus</location>
    </subcellularLocation>
</comment>
<dbReference type="InterPro" id="IPR015943">
    <property type="entry name" value="WD40/YVTN_repeat-like_dom_sf"/>
</dbReference>
<evidence type="ECO:0000256" key="5">
    <source>
        <dbReference type="ARBA" id="ARBA00022737"/>
    </source>
</evidence>
<dbReference type="InterPro" id="IPR001680">
    <property type="entry name" value="WD40_rpt"/>
</dbReference>
<evidence type="ECO:0000256" key="4">
    <source>
        <dbReference type="ARBA" id="ARBA00022574"/>
    </source>
</evidence>
<keyword evidence="6" id="KW-0804">Transcription</keyword>
<organism evidence="10 11">
    <name type="scientific">Galdieria yellowstonensis</name>
    <dbReference type="NCBI Taxonomy" id="3028027"/>
    <lineage>
        <taxon>Eukaryota</taxon>
        <taxon>Rhodophyta</taxon>
        <taxon>Bangiophyceae</taxon>
        <taxon>Galdieriales</taxon>
        <taxon>Galdieriaceae</taxon>
        <taxon>Galdieria</taxon>
    </lineage>
</organism>
<evidence type="ECO:0000313" key="10">
    <source>
        <dbReference type="EMBL" id="KAK4522552.1"/>
    </source>
</evidence>
<dbReference type="GO" id="GO:0003723">
    <property type="term" value="F:RNA binding"/>
    <property type="evidence" value="ECO:0007669"/>
    <property type="project" value="InterPro"/>
</dbReference>
<dbReference type="AlphaFoldDB" id="A0AAV9I7F0"/>
<gene>
    <name evidence="10" type="ORF">GAYE_PCTG10G0442</name>
</gene>
<dbReference type="InterPro" id="IPR036322">
    <property type="entry name" value="WD40_repeat_dom_sf"/>
</dbReference>
<dbReference type="Pfam" id="PF23769">
    <property type="entry name" value="Beta-prop_WDR75_2nd"/>
    <property type="match status" value="1"/>
</dbReference>
<dbReference type="PANTHER" id="PTHR44215:SF1">
    <property type="entry name" value="WD REPEAT-CONTAINING PROTEIN 75"/>
    <property type="match status" value="1"/>
</dbReference>
<evidence type="ECO:0000256" key="6">
    <source>
        <dbReference type="ARBA" id="ARBA00023163"/>
    </source>
</evidence>
<keyword evidence="5" id="KW-0677">Repeat</keyword>
<sequence length="887" mass="101139">MVSLQLSNEGSRKKLGREYIKKVGGGLFYKSNFCFCLDGTAVCLVSGDSFSVYRSDPLQRGSVGQNSHVPRHFISKSHDKRITRVVSHPVDTAVVLSASEDGTLKIWDVEEGVLQKTIDIGLPVENCVYDVKCADTVYCLCKKLSAVPVDALFQGQQQQPSEGKMQRASYRGRKSHKVISVQISNGKVSTLFQVKRPRCFISVSSEPALLVGTDYGLHCYFLDKKENRALHIPHSKPITCIAYHEETDTFAVGEETGMIRVFRGFMATLSKSMVVNSVTFLNSYKHSKFHWHSKMVLSLAFSVNGMRLFSGGMEGVLVSWKVSTGEHTFLPRLGGGIRHLMVESNRNVIGVTTRDNCFKLLDASNGDLLWQIRGIWSWTAFRPGTKENTWMDFVKCIWTPHGTPHLLLPGRSGRLQIYDIAQDRHFMEVDLFYFNYLPTCIEEAKRIPFISHLCVTRDMSSIITLERRCEDDSLPVEFSAQVIHFYEQQSSHYVLKSRMYIQSKDSFIVDMFCHPYSPMLCTLHKDGSFRLWSRVVVVVPQDKQQSSAKWYCIHRWNDSRRCHSMATCSIRGVFSRDGSLLMIGYGNLISFWKWEENNISLLTEKSFDVGDIESLHCLGGNCGLLIATTATSFLVIDLIQMELLWSQQVVHPIVACDDFSSRFAVVYSASSGEEGKKHFAQKMHKISIYEPFSVDPLYVFDAKGISVKAIFYSSSFHRLDASRHYYLLVMDDEFQIYICNPQQQVWTEQEQQLQPDSDSPQHPTTDTTVAAPYFRILGEKLYSTDWTPSHAEMISYDAIMQEDRNRHPTMEFQDVPSHVLPTPQELLDTLFGHYSHTLSASEDSSLNEMQSETTLEKPWSLLPFSSIEETAYSHFGQRLWKKWNQLN</sequence>